<feature type="compositionally biased region" description="Pro residues" evidence="1">
    <location>
        <begin position="582"/>
        <end position="594"/>
    </location>
</feature>
<accession>A0A7H9BJC6</accession>
<feature type="compositionally biased region" description="Gly residues" evidence="1">
    <location>
        <begin position="680"/>
        <end position="691"/>
    </location>
</feature>
<dbReference type="InterPro" id="IPR056909">
    <property type="entry name" value="SU10_portal"/>
</dbReference>
<evidence type="ECO:0000313" key="3">
    <source>
        <dbReference type="Proteomes" id="UP000509597"/>
    </source>
</evidence>
<evidence type="ECO:0000256" key="1">
    <source>
        <dbReference type="SAM" id="MobiDB-lite"/>
    </source>
</evidence>
<evidence type="ECO:0000313" key="2">
    <source>
        <dbReference type="EMBL" id="QLG87654.1"/>
    </source>
</evidence>
<dbReference type="KEGG" id="chiz:HQ393_04950"/>
<keyword evidence="3" id="KW-1185">Reference proteome</keyword>
<organism evidence="2 3">
    <name type="scientific">Chitinibacter bivalviorum</name>
    <dbReference type="NCBI Taxonomy" id="2739434"/>
    <lineage>
        <taxon>Bacteria</taxon>
        <taxon>Pseudomonadati</taxon>
        <taxon>Pseudomonadota</taxon>
        <taxon>Betaproteobacteria</taxon>
        <taxon>Neisseriales</taxon>
        <taxon>Chitinibacteraceae</taxon>
        <taxon>Chitinibacter</taxon>
    </lineage>
</organism>
<feature type="region of interest" description="Disordered" evidence="1">
    <location>
        <begin position="575"/>
        <end position="595"/>
    </location>
</feature>
<proteinExistence type="predicted"/>
<dbReference type="RefSeq" id="WP_179357735.1">
    <property type="nucleotide sequence ID" value="NZ_CP058627.1"/>
</dbReference>
<reference evidence="2 3" key="1">
    <citation type="submission" date="2020-07" db="EMBL/GenBank/DDBJ databases">
        <title>Complete genome sequence of Chitinibacter sp. 2T18.</title>
        <authorList>
            <person name="Bae J.-W."/>
            <person name="Choi J.-W."/>
        </authorList>
    </citation>
    <scope>NUCLEOTIDE SEQUENCE [LARGE SCALE GENOMIC DNA]</scope>
    <source>
        <strain evidence="2 3">2T18</strain>
    </source>
</reference>
<dbReference type="AlphaFoldDB" id="A0A7H9BJC6"/>
<gene>
    <name evidence="2" type="ORF">HQ393_04950</name>
</gene>
<dbReference type="Pfam" id="PF23899">
    <property type="entry name" value="SU10_portal"/>
    <property type="match status" value="1"/>
</dbReference>
<protein>
    <recommendedName>
        <fullName evidence="4">Portal protein</fullName>
    </recommendedName>
</protein>
<sequence>MSEREPMDDQSLIALIDAEARGALGYNGGRLAESRKRALDYYLGNAVGELAPPEIEGRSTVISNETLATVEWMLPQLIRIFTAGDDTVEFTADHPDMEQAAQDATEYVNHVFNRQNPGFMALYSWFKDALLLKNGFLKVYWDSDETQRTERYEGLTQDDLMLLLQRNPDAQIASAEQVPNEETGEPLLTIELAFRKSKSQVRIEPIPPEEMLIRRDTKSLRDASFVAQRRAMTIAELRAMGYSDDLLAGIGSEDANMTSQEAITRRAQNDEQAINPQSFGVQTQDESTRIVHVLEAYIKVDYDGDGFPEWRMIRKAGNMLLCNEEVDGHPFVTLTPIPLPHSMFGLSMADLTREPHRIKTSIMRAMLDNLYLTVNQRFGVVDGQVNLDDLMTSRPGGIVRMKSPGAVVPLVQPQGAQAGYQLLEYMSSYQENITGWTRYSQGTTADSLNHTATGINIITNKSDQRIELIARVFAETGVTDLFRLILKLICQYQQPTEVYMGGSLKQINPTEWRDRLQLQINVGLGTGNKDQIAQHLMSVMQIQREAMQIGVADPQSIYNAATEYAKAIGFKSPEKFFSDPSKQPPAPEQPPQPQPELIKLHQQSQTDQREFSLERWKAEQEYALRWQQLEIDTAIRREELQLKYMQQAAAEAANFNQVYQQTEGLTDADEQPAPDDLGASGDGPGAAGSGDFGQPDLSGGFQPDAGQHQPGMGEQPGSGL</sequence>
<name>A0A7H9BJC6_9NEIS</name>
<feature type="region of interest" description="Disordered" evidence="1">
    <location>
        <begin position="666"/>
        <end position="720"/>
    </location>
</feature>
<dbReference type="Proteomes" id="UP000509597">
    <property type="component" value="Chromosome"/>
</dbReference>
<dbReference type="EMBL" id="CP058627">
    <property type="protein sequence ID" value="QLG87654.1"/>
    <property type="molecule type" value="Genomic_DNA"/>
</dbReference>
<evidence type="ECO:0008006" key="4">
    <source>
        <dbReference type="Google" id="ProtNLM"/>
    </source>
</evidence>